<protein>
    <recommendedName>
        <fullName evidence="2">PiggyBac transposable element-derived protein domain-containing protein</fullName>
    </recommendedName>
</protein>
<evidence type="ECO:0000313" key="4">
    <source>
        <dbReference type="Proteomes" id="UP000499080"/>
    </source>
</evidence>
<reference evidence="3 4" key="1">
    <citation type="journal article" date="2019" name="Sci. Rep.">
        <title>Orb-weaving spider Araneus ventricosus genome elucidates the spidroin gene catalogue.</title>
        <authorList>
            <person name="Kono N."/>
            <person name="Nakamura H."/>
            <person name="Ohtoshi R."/>
            <person name="Moran D.A.P."/>
            <person name="Shinohara A."/>
            <person name="Yoshida Y."/>
            <person name="Fujiwara M."/>
            <person name="Mori M."/>
            <person name="Tomita M."/>
            <person name="Arakawa K."/>
        </authorList>
    </citation>
    <scope>NUCLEOTIDE SEQUENCE [LARGE SCALE GENOMIC DNA]</scope>
</reference>
<comment type="caution">
    <text evidence="3">The sequence shown here is derived from an EMBL/GenBank/DDBJ whole genome shotgun (WGS) entry which is preliminary data.</text>
</comment>
<evidence type="ECO:0000313" key="3">
    <source>
        <dbReference type="EMBL" id="GBM67193.1"/>
    </source>
</evidence>
<feature type="domain" description="PiggyBac transposable element-derived protein" evidence="2">
    <location>
        <begin position="2"/>
        <end position="97"/>
    </location>
</feature>
<evidence type="ECO:0000259" key="2">
    <source>
        <dbReference type="Pfam" id="PF13843"/>
    </source>
</evidence>
<dbReference type="Pfam" id="PF13843">
    <property type="entry name" value="DDE_Tnp_1_7"/>
    <property type="match status" value="1"/>
</dbReference>
<accession>A0A4Y2HPX1</accession>
<gene>
    <name evidence="3" type="ORF">AVEN_111792_1</name>
</gene>
<dbReference type="EMBL" id="BGPR01002068">
    <property type="protein sequence ID" value="GBM67193.1"/>
    <property type="molecule type" value="Genomic_DNA"/>
</dbReference>
<keyword evidence="1" id="KW-0472">Membrane</keyword>
<organism evidence="3 4">
    <name type="scientific">Araneus ventricosus</name>
    <name type="common">Orbweaver spider</name>
    <name type="synonym">Epeira ventricosa</name>
    <dbReference type="NCBI Taxonomy" id="182803"/>
    <lineage>
        <taxon>Eukaryota</taxon>
        <taxon>Metazoa</taxon>
        <taxon>Ecdysozoa</taxon>
        <taxon>Arthropoda</taxon>
        <taxon>Chelicerata</taxon>
        <taxon>Arachnida</taxon>
        <taxon>Araneae</taxon>
        <taxon>Araneomorphae</taxon>
        <taxon>Entelegynae</taxon>
        <taxon>Araneoidea</taxon>
        <taxon>Araneidae</taxon>
        <taxon>Araneus</taxon>
    </lineage>
</organism>
<dbReference type="InterPro" id="IPR029526">
    <property type="entry name" value="PGBD"/>
</dbReference>
<dbReference type="AlphaFoldDB" id="A0A4Y2HPX1"/>
<dbReference type="Proteomes" id="UP000499080">
    <property type="component" value="Unassembled WGS sequence"/>
</dbReference>
<keyword evidence="1" id="KW-0812">Transmembrane</keyword>
<sequence length="120" mass="13635">MSSLLQQNFFCCGTIQQRRKFFLKSYLMDDKQMKTGDSDFACSEEISVVKWRDRGEKSVISTMHDPNVTSSVLRTNKQGARERVQCPVAIKNYNKKRVELIVLISLWLLIAYLGNPGAGG</sequence>
<feature type="transmembrane region" description="Helical" evidence="1">
    <location>
        <begin position="100"/>
        <end position="118"/>
    </location>
</feature>
<dbReference type="OrthoDB" id="6495616at2759"/>
<evidence type="ECO:0000256" key="1">
    <source>
        <dbReference type="SAM" id="Phobius"/>
    </source>
</evidence>
<keyword evidence="4" id="KW-1185">Reference proteome</keyword>
<proteinExistence type="predicted"/>
<name>A0A4Y2HPX1_ARAVE</name>
<keyword evidence="1" id="KW-1133">Transmembrane helix</keyword>